<dbReference type="Proteomes" id="UP000176389">
    <property type="component" value="Unassembled WGS sequence"/>
</dbReference>
<organism evidence="1 2">
    <name type="scientific">Candidatus Woykebacteria bacterium RBG_16_43_9</name>
    <dbReference type="NCBI Taxonomy" id="1802596"/>
    <lineage>
        <taxon>Bacteria</taxon>
        <taxon>Candidatus Woykeibacteriota</taxon>
    </lineage>
</organism>
<dbReference type="EMBL" id="MHCS01000048">
    <property type="protein sequence ID" value="OGY25307.1"/>
    <property type="molecule type" value="Genomic_DNA"/>
</dbReference>
<dbReference type="AlphaFoldDB" id="A0A1G1WDE5"/>
<reference evidence="1 2" key="1">
    <citation type="journal article" date="2016" name="Nat. Commun.">
        <title>Thousands of microbial genomes shed light on interconnected biogeochemical processes in an aquifer system.</title>
        <authorList>
            <person name="Anantharaman K."/>
            <person name="Brown C.T."/>
            <person name="Hug L.A."/>
            <person name="Sharon I."/>
            <person name="Castelle C.J."/>
            <person name="Probst A.J."/>
            <person name="Thomas B.C."/>
            <person name="Singh A."/>
            <person name="Wilkins M.J."/>
            <person name="Karaoz U."/>
            <person name="Brodie E.L."/>
            <person name="Williams K.H."/>
            <person name="Hubbard S.S."/>
            <person name="Banfield J.F."/>
        </authorList>
    </citation>
    <scope>NUCLEOTIDE SEQUENCE [LARGE SCALE GENOMIC DNA]</scope>
</reference>
<evidence type="ECO:0000313" key="2">
    <source>
        <dbReference type="Proteomes" id="UP000176389"/>
    </source>
</evidence>
<proteinExistence type="predicted"/>
<gene>
    <name evidence="1" type="ORF">A2Z11_03035</name>
</gene>
<name>A0A1G1WDE5_9BACT</name>
<accession>A0A1G1WDE5</accession>
<evidence type="ECO:0000313" key="1">
    <source>
        <dbReference type="EMBL" id="OGY25307.1"/>
    </source>
</evidence>
<comment type="caution">
    <text evidence="1">The sequence shown here is derived from an EMBL/GenBank/DDBJ whole genome shotgun (WGS) entry which is preliminary data.</text>
</comment>
<protein>
    <submittedName>
        <fullName evidence="1">Uncharacterized protein</fullName>
    </submittedName>
</protein>
<sequence>MADLERVIKVLQENNVEDKAIGTFIENLNNLLAQKIQVELASVLDSDEEMSRLDKLPEDQMQGELAALYKEKTGKDIAVVSQEILDGFVTGFLTQYHKQKLEEQKS</sequence>